<evidence type="ECO:0008006" key="3">
    <source>
        <dbReference type="Google" id="ProtNLM"/>
    </source>
</evidence>
<accession>A0A8H6YEE0</accession>
<dbReference type="AlphaFoldDB" id="A0A8H6YEE0"/>
<evidence type="ECO:0000313" key="2">
    <source>
        <dbReference type="Proteomes" id="UP000620124"/>
    </source>
</evidence>
<dbReference type="Proteomes" id="UP000620124">
    <property type="component" value="Unassembled WGS sequence"/>
</dbReference>
<dbReference type="InterPro" id="IPR032675">
    <property type="entry name" value="LRR_dom_sf"/>
</dbReference>
<keyword evidence="2" id="KW-1185">Reference proteome</keyword>
<comment type="caution">
    <text evidence="1">The sequence shown here is derived from an EMBL/GenBank/DDBJ whole genome shotgun (WGS) entry which is preliminary data.</text>
</comment>
<dbReference type="Gene3D" id="3.80.10.10">
    <property type="entry name" value="Ribonuclease Inhibitor"/>
    <property type="match status" value="1"/>
</dbReference>
<gene>
    <name evidence="1" type="ORF">MVEN_00984400</name>
</gene>
<dbReference type="EMBL" id="JACAZI010000007">
    <property type="protein sequence ID" value="KAF7356510.1"/>
    <property type="molecule type" value="Genomic_DNA"/>
</dbReference>
<sequence length="474" mass="52056">MHAVLLLDDVLRQILDLCPRECLPAVARTCRSWTDPALDGIWSHLGSVVPLLNLIPGLIHVEGVYDADCKGSVDLSAFNSYAHRVKHITQRHNTRIHPKLLAFLCAKGTPLFRLTTTRLLSTDPDCAPAALKRGGPSGSKDYIETLLHVATSIERVRLRGLADPYLNHGISQMSNLCSLSLRTGSFLTAETFAAISIFPYLAELEIEAGHIDIDALIDAWSPASEASRFPALKKLRICAQEPVLELVLQKIPPGSLHTLRIEATTPAGLPPVRWSNLFDLITTTNSYTLYDLTIEQHLNDVDLDTIPATSLSHTQNNRITFDIIRRLAPLRRLRYLTIDMTRIPNLSDQDIDALTTWWPDLAHLDLGSLHSSECHPSTGRPHATLACLPSFASSMPKLDTLILPLDLSAVPALPASIGSSALSRATFSSPIPPDPSAIAPYLHSVFPRLAVVDGTDQHETQWSQVQKLLWTSGL</sequence>
<evidence type="ECO:0000313" key="1">
    <source>
        <dbReference type="EMBL" id="KAF7356510.1"/>
    </source>
</evidence>
<protein>
    <recommendedName>
        <fullName evidence="3">F-box domain-containing protein</fullName>
    </recommendedName>
</protein>
<organism evidence="1 2">
    <name type="scientific">Mycena venus</name>
    <dbReference type="NCBI Taxonomy" id="2733690"/>
    <lineage>
        <taxon>Eukaryota</taxon>
        <taxon>Fungi</taxon>
        <taxon>Dikarya</taxon>
        <taxon>Basidiomycota</taxon>
        <taxon>Agaricomycotina</taxon>
        <taxon>Agaricomycetes</taxon>
        <taxon>Agaricomycetidae</taxon>
        <taxon>Agaricales</taxon>
        <taxon>Marasmiineae</taxon>
        <taxon>Mycenaceae</taxon>
        <taxon>Mycena</taxon>
    </lineage>
</organism>
<dbReference type="OrthoDB" id="2663142at2759"/>
<proteinExistence type="predicted"/>
<dbReference type="SUPFAM" id="SSF52047">
    <property type="entry name" value="RNI-like"/>
    <property type="match status" value="1"/>
</dbReference>
<name>A0A8H6YEE0_9AGAR</name>
<reference evidence="1" key="1">
    <citation type="submission" date="2020-05" db="EMBL/GenBank/DDBJ databases">
        <title>Mycena genomes resolve the evolution of fungal bioluminescence.</title>
        <authorList>
            <person name="Tsai I.J."/>
        </authorList>
    </citation>
    <scope>NUCLEOTIDE SEQUENCE</scope>
    <source>
        <strain evidence="1">CCC161011</strain>
    </source>
</reference>